<accession>A0ABD1ZSQ4</accession>
<sequence length="148" mass="17051">MKLMKDEDWITTVKAILKLTSLKGKWSRVQMVIPRASTGHASPTHLYSTYHHWHDPNLVRSQKISQPRQRTGYAAGRNLDTLGTALAEKHGWITEEIGITIRKVLRRARINSIEDWCNWAIQENLRRPLTQETELTVKEGLKQNVGND</sequence>
<organism evidence="1 2">
    <name type="scientific">Riccia fluitans</name>
    <dbReference type="NCBI Taxonomy" id="41844"/>
    <lineage>
        <taxon>Eukaryota</taxon>
        <taxon>Viridiplantae</taxon>
        <taxon>Streptophyta</taxon>
        <taxon>Embryophyta</taxon>
        <taxon>Marchantiophyta</taxon>
        <taxon>Marchantiopsida</taxon>
        <taxon>Marchantiidae</taxon>
        <taxon>Marchantiales</taxon>
        <taxon>Ricciaceae</taxon>
        <taxon>Riccia</taxon>
    </lineage>
</organism>
<evidence type="ECO:0000313" key="1">
    <source>
        <dbReference type="EMBL" id="KAL2654140.1"/>
    </source>
</evidence>
<comment type="caution">
    <text evidence="1">The sequence shown here is derived from an EMBL/GenBank/DDBJ whole genome shotgun (WGS) entry which is preliminary data.</text>
</comment>
<gene>
    <name evidence="1" type="ORF">R1flu_022268</name>
</gene>
<protein>
    <submittedName>
        <fullName evidence="1">Uncharacterized protein</fullName>
    </submittedName>
</protein>
<dbReference type="AlphaFoldDB" id="A0ABD1ZSQ4"/>
<dbReference type="EMBL" id="JBHFFA010000001">
    <property type="protein sequence ID" value="KAL2654140.1"/>
    <property type="molecule type" value="Genomic_DNA"/>
</dbReference>
<keyword evidence="2" id="KW-1185">Reference proteome</keyword>
<evidence type="ECO:0000313" key="2">
    <source>
        <dbReference type="Proteomes" id="UP001605036"/>
    </source>
</evidence>
<name>A0ABD1ZSQ4_9MARC</name>
<reference evidence="1 2" key="1">
    <citation type="submission" date="2024-09" db="EMBL/GenBank/DDBJ databases">
        <title>Chromosome-scale assembly of Riccia fluitans.</title>
        <authorList>
            <person name="Paukszto L."/>
            <person name="Sawicki J."/>
            <person name="Karawczyk K."/>
            <person name="Piernik-Szablinska J."/>
            <person name="Szczecinska M."/>
            <person name="Mazdziarz M."/>
        </authorList>
    </citation>
    <scope>NUCLEOTIDE SEQUENCE [LARGE SCALE GENOMIC DNA]</scope>
    <source>
        <strain evidence="1">Rf_01</strain>
        <tissue evidence="1">Aerial parts of the thallus</tissue>
    </source>
</reference>
<dbReference type="Proteomes" id="UP001605036">
    <property type="component" value="Unassembled WGS sequence"/>
</dbReference>
<proteinExistence type="predicted"/>